<dbReference type="EMBL" id="LAZR01000320">
    <property type="protein sequence ID" value="KKN74791.1"/>
    <property type="molecule type" value="Genomic_DNA"/>
</dbReference>
<reference evidence="1" key="1">
    <citation type="journal article" date="2015" name="Nature">
        <title>Complex archaea that bridge the gap between prokaryotes and eukaryotes.</title>
        <authorList>
            <person name="Spang A."/>
            <person name="Saw J.H."/>
            <person name="Jorgensen S.L."/>
            <person name="Zaremba-Niedzwiedzka K."/>
            <person name="Martijn J."/>
            <person name="Lind A.E."/>
            <person name="van Eijk R."/>
            <person name="Schleper C."/>
            <person name="Guy L."/>
            <person name="Ettema T.J."/>
        </authorList>
    </citation>
    <scope>NUCLEOTIDE SEQUENCE</scope>
</reference>
<organism evidence="1">
    <name type="scientific">marine sediment metagenome</name>
    <dbReference type="NCBI Taxonomy" id="412755"/>
    <lineage>
        <taxon>unclassified sequences</taxon>
        <taxon>metagenomes</taxon>
        <taxon>ecological metagenomes</taxon>
    </lineage>
</organism>
<protein>
    <submittedName>
        <fullName evidence="1">Uncharacterized protein</fullName>
    </submittedName>
</protein>
<comment type="caution">
    <text evidence="1">The sequence shown here is derived from an EMBL/GenBank/DDBJ whole genome shotgun (WGS) entry which is preliminary data.</text>
</comment>
<sequence>MTITIKAHPHPGQGMVQQHPARFRVLAAGRRWGKTRLGVNECLDIASMGGRAWWVAPNYKMGEVGWRPLRRMGNKIGAEVRRADRQIVLPGGGDVTVRSADKPDTLRGEGLDFVVLDECAFIAEDAWIEALRPALSDRLGRAMFISTPKGRNWFWRMWQRGLDDQNEWMSWRLPTSDNPYIEASEIEAARDTLPELTFEQEYLAEFLENAGTVFRNISANMIAPGASPEQHEGHNIVAGVDWGRQQDFTTISLGCVDCKCEIAKDRFNKIDYIFQRGRLIALCDQWKPSAINIEVNSIGWPNFEMLQREGMPVYAFETTGSSKPPLIENLALSMEKTEFAFLDDPIWTAELEAYERQVSPTTGRSAYSAPQGMHDDTVMARALMLWQANNIPWLI</sequence>
<name>A0A0F9VMW4_9ZZZZ</name>
<proteinExistence type="predicted"/>
<dbReference type="AlphaFoldDB" id="A0A0F9VMW4"/>
<dbReference type="Pfam" id="PF03237">
    <property type="entry name" value="Terminase_6N"/>
    <property type="match status" value="1"/>
</dbReference>
<dbReference type="Gene3D" id="3.40.50.300">
    <property type="entry name" value="P-loop containing nucleotide triphosphate hydrolases"/>
    <property type="match status" value="1"/>
</dbReference>
<dbReference type="InterPro" id="IPR027417">
    <property type="entry name" value="P-loop_NTPase"/>
</dbReference>
<dbReference type="Gene3D" id="3.30.420.240">
    <property type="match status" value="1"/>
</dbReference>
<gene>
    <name evidence="1" type="ORF">LCGC14_0386840</name>
</gene>
<evidence type="ECO:0000313" key="1">
    <source>
        <dbReference type="EMBL" id="KKN74791.1"/>
    </source>
</evidence>
<accession>A0A0F9VMW4</accession>